<accession>A0A0R3W937</accession>
<dbReference type="Gene3D" id="3.40.50.300">
    <property type="entry name" value="P-loop containing nucleotide triphosphate hydrolases"/>
    <property type="match status" value="1"/>
</dbReference>
<dbReference type="Pfam" id="PF00071">
    <property type="entry name" value="Ras"/>
    <property type="match status" value="1"/>
</dbReference>
<dbReference type="InterPro" id="IPR050209">
    <property type="entry name" value="Rab_GTPases_membrane_traffic"/>
</dbReference>
<dbReference type="PANTHER" id="PTHR47979">
    <property type="entry name" value="DRAB11-RELATED"/>
    <property type="match status" value="1"/>
</dbReference>
<evidence type="ECO:0000256" key="1">
    <source>
        <dbReference type="ARBA" id="ARBA00006270"/>
    </source>
</evidence>
<dbReference type="WBParaSite" id="TASK_0000693001-mRNA-1">
    <property type="protein sequence ID" value="TASK_0000693001-mRNA-1"/>
    <property type="gene ID" value="TASK_0000693001"/>
</dbReference>
<dbReference type="PROSITE" id="PS51421">
    <property type="entry name" value="RAS"/>
    <property type="match status" value="1"/>
</dbReference>
<dbReference type="PROSITE" id="PS51419">
    <property type="entry name" value="RAB"/>
    <property type="match status" value="1"/>
</dbReference>
<dbReference type="GO" id="GO:0003924">
    <property type="term" value="F:GTPase activity"/>
    <property type="evidence" value="ECO:0007669"/>
    <property type="project" value="InterPro"/>
</dbReference>
<dbReference type="NCBIfam" id="TIGR00231">
    <property type="entry name" value="small_GTP"/>
    <property type="match status" value="1"/>
</dbReference>
<dbReference type="GO" id="GO:0005525">
    <property type="term" value="F:GTP binding"/>
    <property type="evidence" value="ECO:0007669"/>
    <property type="project" value="InterPro"/>
</dbReference>
<reference evidence="2" key="1">
    <citation type="submission" date="2017-02" db="UniProtKB">
        <authorList>
            <consortium name="WormBaseParasite"/>
        </authorList>
    </citation>
    <scope>IDENTIFICATION</scope>
</reference>
<organism evidence="2">
    <name type="scientific">Taenia asiatica</name>
    <name type="common">Asian tapeworm</name>
    <dbReference type="NCBI Taxonomy" id="60517"/>
    <lineage>
        <taxon>Eukaryota</taxon>
        <taxon>Metazoa</taxon>
        <taxon>Spiralia</taxon>
        <taxon>Lophotrochozoa</taxon>
        <taxon>Platyhelminthes</taxon>
        <taxon>Cestoda</taxon>
        <taxon>Eucestoda</taxon>
        <taxon>Cyclophyllidea</taxon>
        <taxon>Taeniidae</taxon>
        <taxon>Taenia</taxon>
    </lineage>
</organism>
<dbReference type="InterPro" id="IPR001806">
    <property type="entry name" value="Small_GTPase"/>
</dbReference>
<dbReference type="PRINTS" id="PR00449">
    <property type="entry name" value="RASTRNSFRMNG"/>
</dbReference>
<dbReference type="SMART" id="SM00173">
    <property type="entry name" value="RAS"/>
    <property type="match status" value="1"/>
</dbReference>
<dbReference type="SMART" id="SM00175">
    <property type="entry name" value="RAB"/>
    <property type="match status" value="1"/>
</dbReference>
<evidence type="ECO:0000313" key="2">
    <source>
        <dbReference type="WBParaSite" id="TASK_0000693001-mRNA-1"/>
    </source>
</evidence>
<dbReference type="InterPro" id="IPR005225">
    <property type="entry name" value="Small_GTP-bd"/>
</dbReference>
<proteinExistence type="inferred from homology"/>
<sequence length="249" mass="27143">LLQVCSGTSSALIARFEGLGRPVSDFYRMANHSSSYQFRFILIGDSTVGKSSLLQYFCEGKLSSLAEPTVGVDFFTRNVVLSNGTVIKLRLWDTAGQEKFKSIARSYYRNAVGALLIFDITNHASFEHIIGWYDDAATNMKCQSPAFLLCGQKSDLDGQREVAKTEAEALAQSLGISYIETSALQGHNVEAAFNFLAETVYQQMQAGAFRNLGTVSGWDGIKEGYDMPAQASRTRLALADNGPPPSSCC</sequence>
<protein>
    <submittedName>
        <fullName evidence="2">Rab subfamily protein of small gtpase</fullName>
    </submittedName>
</protein>
<comment type="similarity">
    <text evidence="1">Belongs to the small GTPase superfamily. Rab family.</text>
</comment>
<dbReference type="SMART" id="SM00174">
    <property type="entry name" value="RHO"/>
    <property type="match status" value="1"/>
</dbReference>
<dbReference type="InterPro" id="IPR027417">
    <property type="entry name" value="P-loop_NTPase"/>
</dbReference>
<name>A0A0R3W937_TAEAS</name>
<dbReference type="FunFam" id="3.40.50.300:FF:001462">
    <property type="entry name" value="Small GTP-binding protein, putative"/>
    <property type="match status" value="1"/>
</dbReference>
<dbReference type="AlphaFoldDB" id="A0A0R3W937"/>
<dbReference type="SMART" id="SM00176">
    <property type="entry name" value="RAN"/>
    <property type="match status" value="1"/>
</dbReference>
<dbReference type="SUPFAM" id="SSF52540">
    <property type="entry name" value="P-loop containing nucleoside triphosphate hydrolases"/>
    <property type="match status" value="1"/>
</dbReference>
<dbReference type="PROSITE" id="PS51420">
    <property type="entry name" value="RHO"/>
    <property type="match status" value="1"/>
</dbReference>
<dbReference type="STRING" id="60517.A0A0R3W937"/>